<keyword evidence="1 3" id="KW-0378">Hydrolase</keyword>
<dbReference type="RefSeq" id="WP_181551407.1">
    <property type="nucleotide sequence ID" value="NZ_JACDUS010000005.1"/>
</dbReference>
<evidence type="ECO:0000256" key="1">
    <source>
        <dbReference type="ARBA" id="ARBA00022801"/>
    </source>
</evidence>
<dbReference type="Pfam" id="PF01966">
    <property type="entry name" value="HD"/>
    <property type="match status" value="1"/>
</dbReference>
<sequence length="389" mass="44421">MQRSELPALHELTAMLDDREQQSLSPGAAKSARAFRRRPEKRLATDYRQPFAVDVDRILHSLAYSRYIDKTQVFYLIRNDHITHRMLHVQLVSRVARTIGRFLGLNEDLIEAIAIGHDIGHPPFGHDGERFLSNLCQAAGIGPYHHNVQSVQFLEKVERKGRGWNLCLQTLDGILCHDGEVHNRHLAPVQGKTFEDHQAELNEKKSGRPVDLVPMTLEGCVVRFSDTISYIGRDIEDAIRLGLIQRTDLPADCVQHLGDTNGTIVYTLVTDVIRTSYEQEAVAFSPEISGALQQLKQFNYKAIYSNPAIKQDTPKIESLFDHLFERFFNDIEAGNKQSPVYRNFIADMAQDYMSAHRPAEIVRDFIAGMTDQYFLNLSPERMRPQIRAW</sequence>
<evidence type="ECO:0000313" key="4">
    <source>
        <dbReference type="Proteomes" id="UP000525298"/>
    </source>
</evidence>
<reference evidence="3 4" key="1">
    <citation type="submission" date="2020-07" db="EMBL/GenBank/DDBJ databases">
        <title>Genomic Encyclopedia of Type Strains, Phase IV (KMG-IV): sequencing the most valuable type-strain genomes for metagenomic binning, comparative biology and taxonomic classification.</title>
        <authorList>
            <person name="Goeker M."/>
        </authorList>
    </citation>
    <scope>NUCLEOTIDE SEQUENCE [LARGE SCALE GENOMIC DNA]</scope>
    <source>
        <strain evidence="3 4">DSM 17721</strain>
    </source>
</reference>
<keyword evidence="4" id="KW-1185">Reference proteome</keyword>
<evidence type="ECO:0000259" key="2">
    <source>
        <dbReference type="PROSITE" id="PS51831"/>
    </source>
</evidence>
<evidence type="ECO:0000313" key="3">
    <source>
        <dbReference type="EMBL" id="MBA2881750.1"/>
    </source>
</evidence>
<dbReference type="CDD" id="cd00077">
    <property type="entry name" value="HDc"/>
    <property type="match status" value="1"/>
</dbReference>
<dbReference type="SMART" id="SM00471">
    <property type="entry name" value="HDc"/>
    <property type="match status" value="1"/>
</dbReference>
<dbReference type="InterPro" id="IPR003607">
    <property type="entry name" value="HD/PDEase_dom"/>
</dbReference>
<dbReference type="InterPro" id="IPR026875">
    <property type="entry name" value="PHydrolase_assoc_dom"/>
</dbReference>
<dbReference type="PROSITE" id="PS51831">
    <property type="entry name" value="HD"/>
    <property type="match status" value="1"/>
</dbReference>
<dbReference type="EMBL" id="JACDUS010000005">
    <property type="protein sequence ID" value="MBA2881750.1"/>
    <property type="molecule type" value="Genomic_DNA"/>
</dbReference>
<feature type="domain" description="HD" evidence="2">
    <location>
        <begin position="85"/>
        <end position="231"/>
    </location>
</feature>
<dbReference type="PANTHER" id="PTHR35795:SF1">
    <property type="entry name" value="BIS(5'-NUCLEOSYL)-TETRAPHOSPHATASE, SYMMETRICAL"/>
    <property type="match status" value="1"/>
</dbReference>
<dbReference type="InterPro" id="IPR006674">
    <property type="entry name" value="HD_domain"/>
</dbReference>
<gene>
    <name evidence="3" type="ORF">HNR65_002081</name>
</gene>
<dbReference type="InterPro" id="IPR051094">
    <property type="entry name" value="Diverse_Catalytic_Enzymes"/>
</dbReference>
<dbReference type="PANTHER" id="PTHR35795">
    <property type="entry name" value="SLR1885 PROTEIN"/>
    <property type="match status" value="1"/>
</dbReference>
<dbReference type="EC" id="3.1.5.1" evidence="3"/>
<protein>
    <submittedName>
        <fullName evidence="3">dGTPase</fullName>
        <ecNumber evidence="3">3.1.5.1</ecNumber>
    </submittedName>
</protein>
<organism evidence="3 4">
    <name type="scientific">Desulfosalsimonas propionicica</name>
    <dbReference type="NCBI Taxonomy" id="332175"/>
    <lineage>
        <taxon>Bacteria</taxon>
        <taxon>Pseudomonadati</taxon>
        <taxon>Thermodesulfobacteriota</taxon>
        <taxon>Desulfobacteria</taxon>
        <taxon>Desulfobacterales</taxon>
        <taxon>Desulfosalsimonadaceae</taxon>
        <taxon>Desulfosalsimonas</taxon>
    </lineage>
</organism>
<name>A0A7W0HL03_9BACT</name>
<dbReference type="SUPFAM" id="SSF109604">
    <property type="entry name" value="HD-domain/PDEase-like"/>
    <property type="match status" value="1"/>
</dbReference>
<dbReference type="Proteomes" id="UP000525298">
    <property type="component" value="Unassembled WGS sequence"/>
</dbReference>
<dbReference type="GO" id="GO:0008832">
    <property type="term" value="F:dGTPase activity"/>
    <property type="evidence" value="ECO:0007669"/>
    <property type="project" value="UniProtKB-EC"/>
</dbReference>
<comment type="caution">
    <text evidence="3">The sequence shown here is derived from an EMBL/GenBank/DDBJ whole genome shotgun (WGS) entry which is preliminary data.</text>
</comment>
<proteinExistence type="predicted"/>
<dbReference type="Gene3D" id="1.10.3210.10">
    <property type="entry name" value="Hypothetical protein af1432"/>
    <property type="match status" value="1"/>
</dbReference>
<accession>A0A7W0HL03</accession>
<dbReference type="AlphaFoldDB" id="A0A7W0HL03"/>
<dbReference type="Pfam" id="PF13286">
    <property type="entry name" value="HD_assoc"/>
    <property type="match status" value="1"/>
</dbReference>